<dbReference type="AlphaFoldDB" id="A0AAD3CVI7"/>
<name>A0AAD3CVI7_9STRA</name>
<sequence>MSSMKIIKVTHEADEDDMSLASHHDKHIQDLPNDVFRHCLEFVGKGSFAFVAPVSKHFYWNYINLGVEMKNNVIDVDAILQQGKNKKTTAKDVATGPLRLATECFLKAPKKFKIEVCRQAAVNGRLDILECAVAFGIDMKESVFPYDDDGNTQSYEITVQLVAETVANGHLNVVEFLHDEGVDLDNEDIIAEIGDRGKARKLHWMVSKGMISFWKAEVFNCLVRDGEIDILKESYEFPNINRYTFNICAGSGSLTVMNWLLQENDLSQGLCEWSSYLFSKAATSGSIPMMELCLRNGCQPRECSSAMENKNKEAALVALKWLREHNIPWNERVCEHAAMYGNLKALKWLRENGCPWDSETFNFAAQYGSIEILDYCLENNCPMDHDSIYHYPFDDDEIFDPSLSESQERSLIVYKWLHQHSIPWDEGASRIAARHGHLKTLMWAIENGCPWHEDILGCAIGQFDFPMVEYCIQHLSPMDDYMYVFAMDKMNENQRRLNSDSDAKMIKLLLLFRDYGIPWSRDIIPQAERIGRSNVANWLRCIGCPE</sequence>
<dbReference type="EMBL" id="BLLK01000045">
    <property type="protein sequence ID" value="GFH52659.1"/>
    <property type="molecule type" value="Genomic_DNA"/>
</dbReference>
<dbReference type="Gene3D" id="1.25.40.20">
    <property type="entry name" value="Ankyrin repeat-containing domain"/>
    <property type="match status" value="1"/>
</dbReference>
<protein>
    <recommendedName>
        <fullName evidence="3">Ankyrin repeat-containing domain</fullName>
    </recommendedName>
</protein>
<organism evidence="1 2">
    <name type="scientific">Chaetoceros tenuissimus</name>
    <dbReference type="NCBI Taxonomy" id="426638"/>
    <lineage>
        <taxon>Eukaryota</taxon>
        <taxon>Sar</taxon>
        <taxon>Stramenopiles</taxon>
        <taxon>Ochrophyta</taxon>
        <taxon>Bacillariophyta</taxon>
        <taxon>Coscinodiscophyceae</taxon>
        <taxon>Chaetocerotophycidae</taxon>
        <taxon>Chaetocerotales</taxon>
        <taxon>Chaetocerotaceae</taxon>
        <taxon>Chaetoceros</taxon>
    </lineage>
</organism>
<evidence type="ECO:0000313" key="1">
    <source>
        <dbReference type="EMBL" id="GFH52659.1"/>
    </source>
</evidence>
<evidence type="ECO:0008006" key="3">
    <source>
        <dbReference type="Google" id="ProtNLM"/>
    </source>
</evidence>
<dbReference type="PANTHER" id="PTHR46586">
    <property type="entry name" value="ANKYRIN REPEAT-CONTAINING PROTEIN"/>
    <property type="match status" value="1"/>
</dbReference>
<dbReference type="PANTHER" id="PTHR46586:SF3">
    <property type="entry name" value="ANKYRIN REPEAT-CONTAINING PROTEIN"/>
    <property type="match status" value="1"/>
</dbReference>
<dbReference type="Proteomes" id="UP001054902">
    <property type="component" value="Unassembled WGS sequence"/>
</dbReference>
<keyword evidence="2" id="KW-1185">Reference proteome</keyword>
<reference evidence="1 2" key="1">
    <citation type="journal article" date="2021" name="Sci. Rep.">
        <title>The genome of the diatom Chaetoceros tenuissimus carries an ancient integrated fragment of an extant virus.</title>
        <authorList>
            <person name="Hongo Y."/>
            <person name="Kimura K."/>
            <person name="Takaki Y."/>
            <person name="Yoshida Y."/>
            <person name="Baba S."/>
            <person name="Kobayashi G."/>
            <person name="Nagasaki K."/>
            <person name="Hano T."/>
            <person name="Tomaru Y."/>
        </authorList>
    </citation>
    <scope>NUCLEOTIDE SEQUENCE [LARGE SCALE GENOMIC DNA]</scope>
    <source>
        <strain evidence="1 2">NIES-3715</strain>
    </source>
</reference>
<evidence type="ECO:0000313" key="2">
    <source>
        <dbReference type="Proteomes" id="UP001054902"/>
    </source>
</evidence>
<accession>A0AAD3CVI7</accession>
<proteinExistence type="predicted"/>
<comment type="caution">
    <text evidence="1">The sequence shown here is derived from an EMBL/GenBank/DDBJ whole genome shotgun (WGS) entry which is preliminary data.</text>
</comment>
<dbReference type="InterPro" id="IPR052050">
    <property type="entry name" value="SecEffector_AnkRepeat"/>
</dbReference>
<dbReference type="InterPro" id="IPR036770">
    <property type="entry name" value="Ankyrin_rpt-contain_sf"/>
</dbReference>
<gene>
    <name evidence="1" type="ORF">CTEN210_09135</name>
</gene>
<dbReference type="SUPFAM" id="SSF140860">
    <property type="entry name" value="Pseudo ankyrin repeat-like"/>
    <property type="match status" value="1"/>
</dbReference>
<dbReference type="SUPFAM" id="SSF48403">
    <property type="entry name" value="Ankyrin repeat"/>
    <property type="match status" value="1"/>
</dbReference>